<dbReference type="InterPro" id="IPR018490">
    <property type="entry name" value="cNMP-bd_dom_sf"/>
</dbReference>
<keyword evidence="2" id="KW-0238">DNA-binding</keyword>
<evidence type="ECO:0000256" key="1">
    <source>
        <dbReference type="ARBA" id="ARBA00023015"/>
    </source>
</evidence>
<dbReference type="EMBL" id="BGOW01000027">
    <property type="protein sequence ID" value="GBL46804.1"/>
    <property type="molecule type" value="Genomic_DNA"/>
</dbReference>
<dbReference type="PANTHER" id="PTHR24567">
    <property type="entry name" value="CRP FAMILY TRANSCRIPTIONAL REGULATORY PROTEIN"/>
    <property type="match status" value="1"/>
</dbReference>
<comment type="caution">
    <text evidence="5">The sequence shown here is derived from an EMBL/GenBank/DDBJ whole genome shotgun (WGS) entry which is preliminary data.</text>
</comment>
<dbReference type="InterPro" id="IPR036390">
    <property type="entry name" value="WH_DNA-bd_sf"/>
</dbReference>
<accession>A0A401JGQ6</accession>
<dbReference type="InterPro" id="IPR014710">
    <property type="entry name" value="RmlC-like_jellyroll"/>
</dbReference>
<dbReference type="PROSITE" id="PS51063">
    <property type="entry name" value="HTH_CRP_2"/>
    <property type="match status" value="1"/>
</dbReference>
<proteinExistence type="predicted"/>
<dbReference type="GO" id="GO:0005829">
    <property type="term" value="C:cytosol"/>
    <property type="evidence" value="ECO:0007669"/>
    <property type="project" value="TreeGrafter"/>
</dbReference>
<gene>
    <name evidence="5" type="ORF">SFMTTN_2629</name>
</gene>
<protein>
    <submittedName>
        <fullName evidence="5">cAMP-binding protein</fullName>
    </submittedName>
</protein>
<dbReference type="RefSeq" id="WP_124705584.1">
    <property type="nucleotide sequence ID" value="NZ_BGOW01000027.1"/>
</dbReference>
<dbReference type="Proteomes" id="UP000286806">
    <property type="component" value="Unassembled WGS sequence"/>
</dbReference>
<organism evidence="5 6">
    <name type="scientific">Sulfuriferula multivorans</name>
    <dbReference type="NCBI Taxonomy" id="1559896"/>
    <lineage>
        <taxon>Bacteria</taxon>
        <taxon>Pseudomonadati</taxon>
        <taxon>Pseudomonadota</taxon>
        <taxon>Betaproteobacteria</taxon>
        <taxon>Nitrosomonadales</taxon>
        <taxon>Sulfuricellaceae</taxon>
        <taxon>Sulfuriferula</taxon>
    </lineage>
</organism>
<dbReference type="OrthoDB" id="8969464at2"/>
<evidence type="ECO:0000313" key="6">
    <source>
        <dbReference type="Proteomes" id="UP000286806"/>
    </source>
</evidence>
<dbReference type="Pfam" id="PF13545">
    <property type="entry name" value="HTH_Crp_2"/>
    <property type="match status" value="1"/>
</dbReference>
<dbReference type="InterPro" id="IPR012318">
    <property type="entry name" value="HTH_CRP"/>
</dbReference>
<reference evidence="5 6" key="1">
    <citation type="journal article" date="2019" name="Front. Microbiol.">
        <title>Genomes of Neutrophilic Sulfur-Oxidizing Chemolithoautotrophs Representing 9 Proteobacterial Species From 8 Genera.</title>
        <authorList>
            <person name="Watanabe T."/>
            <person name="Kojima H."/>
            <person name="Umezawa K."/>
            <person name="Hori C."/>
            <person name="Takasuka T.E."/>
            <person name="Kato Y."/>
            <person name="Fukui M."/>
        </authorList>
    </citation>
    <scope>NUCLEOTIDE SEQUENCE [LARGE SCALE GENOMIC DNA]</scope>
    <source>
        <strain evidence="5 6">TTN</strain>
    </source>
</reference>
<dbReference type="InterPro" id="IPR050397">
    <property type="entry name" value="Env_Response_Regulators"/>
</dbReference>
<evidence type="ECO:0000313" key="5">
    <source>
        <dbReference type="EMBL" id="GBL46804.1"/>
    </source>
</evidence>
<dbReference type="SMART" id="SM00419">
    <property type="entry name" value="HTH_CRP"/>
    <property type="match status" value="1"/>
</dbReference>
<dbReference type="SUPFAM" id="SSF46785">
    <property type="entry name" value="Winged helix' DNA-binding domain"/>
    <property type="match status" value="1"/>
</dbReference>
<feature type="domain" description="HTH crp-type" evidence="4">
    <location>
        <begin position="146"/>
        <end position="212"/>
    </location>
</feature>
<sequence length="242" mass="27198">MSAIHDPKQNHLLGAMPDDQFEHIAPHLELVSLERSEVLYEFDEALEYGYFPTTLIASLLCSMEDGTSAEVAVVGNEGVLGVSIFMGGQTSLTQATIQHSGHAYRMKSSILKEEFDHCGSLQHLLMRYTQTLIVQMSQTTGCNRRHSVEQQLCRWLLQNIDRLPTDELRMTQELIANMLGVRRESITEAAVRLQDAGLISYSRGRIEILDRHKLEAQACECYDIVKKQYDSLLADLADKAVG</sequence>
<dbReference type="PANTHER" id="PTHR24567:SF74">
    <property type="entry name" value="HTH-TYPE TRANSCRIPTIONAL REGULATOR ARCR"/>
    <property type="match status" value="1"/>
</dbReference>
<keyword evidence="3" id="KW-0804">Transcription</keyword>
<keyword evidence="6" id="KW-1185">Reference proteome</keyword>
<dbReference type="AlphaFoldDB" id="A0A401JGQ6"/>
<dbReference type="GO" id="GO:0003677">
    <property type="term" value="F:DNA binding"/>
    <property type="evidence" value="ECO:0007669"/>
    <property type="project" value="UniProtKB-KW"/>
</dbReference>
<evidence type="ECO:0000259" key="4">
    <source>
        <dbReference type="PROSITE" id="PS51063"/>
    </source>
</evidence>
<dbReference type="Gene3D" id="1.10.10.10">
    <property type="entry name" value="Winged helix-like DNA-binding domain superfamily/Winged helix DNA-binding domain"/>
    <property type="match status" value="1"/>
</dbReference>
<name>A0A401JGQ6_9PROT</name>
<dbReference type="SUPFAM" id="SSF51206">
    <property type="entry name" value="cAMP-binding domain-like"/>
    <property type="match status" value="1"/>
</dbReference>
<evidence type="ECO:0000256" key="2">
    <source>
        <dbReference type="ARBA" id="ARBA00023125"/>
    </source>
</evidence>
<dbReference type="InterPro" id="IPR036388">
    <property type="entry name" value="WH-like_DNA-bd_sf"/>
</dbReference>
<dbReference type="GO" id="GO:0003700">
    <property type="term" value="F:DNA-binding transcription factor activity"/>
    <property type="evidence" value="ECO:0007669"/>
    <property type="project" value="TreeGrafter"/>
</dbReference>
<keyword evidence="1" id="KW-0805">Transcription regulation</keyword>
<dbReference type="Gene3D" id="2.60.120.10">
    <property type="entry name" value="Jelly Rolls"/>
    <property type="match status" value="1"/>
</dbReference>
<evidence type="ECO:0000256" key="3">
    <source>
        <dbReference type="ARBA" id="ARBA00023163"/>
    </source>
</evidence>